<dbReference type="Proteomes" id="UP000582090">
    <property type="component" value="Unassembled WGS sequence"/>
</dbReference>
<gene>
    <name evidence="1" type="ORF">GGQ67_004147</name>
</gene>
<name>A0A7W6GCW4_9HYPH</name>
<dbReference type="AlphaFoldDB" id="A0A7W6GCW4"/>
<dbReference type="RefSeq" id="WP_281393619.1">
    <property type="nucleotide sequence ID" value="NZ_JACIDW010000017.1"/>
</dbReference>
<dbReference type="EMBL" id="JACIDW010000017">
    <property type="protein sequence ID" value="MBB3966460.1"/>
    <property type="molecule type" value="Genomic_DNA"/>
</dbReference>
<evidence type="ECO:0000313" key="2">
    <source>
        <dbReference type="Proteomes" id="UP000582090"/>
    </source>
</evidence>
<keyword evidence="2" id="KW-1185">Reference proteome</keyword>
<accession>A0A7W6GCW4</accession>
<protein>
    <submittedName>
        <fullName evidence="1">Uncharacterized protein</fullName>
    </submittedName>
</protein>
<reference evidence="1 2" key="1">
    <citation type="submission" date="2020-08" db="EMBL/GenBank/DDBJ databases">
        <title>Genomic Encyclopedia of Type Strains, Phase IV (KMG-IV): sequencing the most valuable type-strain genomes for metagenomic binning, comparative biology and taxonomic classification.</title>
        <authorList>
            <person name="Goeker M."/>
        </authorList>
    </citation>
    <scope>NUCLEOTIDE SEQUENCE [LARGE SCALE GENOMIC DNA]</scope>
    <source>
        <strain evidence="1 2">DSM 26575</strain>
    </source>
</reference>
<sequence>MSAAIFLLNMLAIGSFFMLRGAPRPAARTVEIKVDVPANQRR</sequence>
<organism evidence="1 2">
    <name type="scientific">Rhizobium metallidurans</name>
    <dbReference type="NCBI Taxonomy" id="1265931"/>
    <lineage>
        <taxon>Bacteria</taxon>
        <taxon>Pseudomonadati</taxon>
        <taxon>Pseudomonadota</taxon>
        <taxon>Alphaproteobacteria</taxon>
        <taxon>Hyphomicrobiales</taxon>
        <taxon>Rhizobiaceae</taxon>
        <taxon>Rhizobium/Agrobacterium group</taxon>
        <taxon>Rhizobium</taxon>
    </lineage>
</organism>
<comment type="caution">
    <text evidence="1">The sequence shown here is derived from an EMBL/GenBank/DDBJ whole genome shotgun (WGS) entry which is preliminary data.</text>
</comment>
<evidence type="ECO:0000313" key="1">
    <source>
        <dbReference type="EMBL" id="MBB3966460.1"/>
    </source>
</evidence>
<proteinExistence type="predicted"/>